<evidence type="ECO:0000259" key="5">
    <source>
        <dbReference type="PROSITE" id="PS51462"/>
    </source>
</evidence>
<dbReference type="Proteomes" id="UP001213664">
    <property type="component" value="Chromosome"/>
</dbReference>
<dbReference type="Gene3D" id="3.90.79.10">
    <property type="entry name" value="Nucleoside Triphosphate Pyrophosphohydrolase"/>
    <property type="match status" value="1"/>
</dbReference>
<reference evidence="6" key="1">
    <citation type="submission" date="2023-03" db="EMBL/GenBank/DDBJ databases">
        <title>Andean soil-derived lignocellulolytic bacterial consortium as a source of novel taxa and putative plastic-active enzymes.</title>
        <authorList>
            <person name="Diaz-Garcia L."/>
            <person name="Chuvochina M."/>
            <person name="Feuerriegel G."/>
            <person name="Bunk B."/>
            <person name="Sproer C."/>
            <person name="Streit W.R."/>
            <person name="Rodriguez L.M."/>
            <person name="Overmann J."/>
            <person name="Jimenez D.J."/>
        </authorList>
    </citation>
    <scope>NUCLEOTIDE SEQUENCE</scope>
    <source>
        <strain evidence="6">MAG 833</strain>
    </source>
</reference>
<dbReference type="PANTHER" id="PTHR43046:SF12">
    <property type="entry name" value="GDP-MANNOSE MANNOSYL HYDROLASE"/>
    <property type="match status" value="1"/>
</dbReference>
<dbReference type="PROSITE" id="PS00893">
    <property type="entry name" value="NUDIX_BOX"/>
    <property type="match status" value="1"/>
</dbReference>
<comment type="similarity">
    <text evidence="4">Belongs to the Nudix hydrolase family.</text>
</comment>
<dbReference type="Pfam" id="PF00293">
    <property type="entry name" value="NUDIX"/>
    <property type="match status" value="1"/>
</dbReference>
<evidence type="ECO:0000256" key="3">
    <source>
        <dbReference type="ARBA" id="ARBA00022842"/>
    </source>
</evidence>
<accession>A0AAJ6BIK7</accession>
<sequence length="159" mass="17739">MSDADPAVLPDRPTSRWLILDGQGRVLLFRFDYAEGPLAGTAFWATPGGGCDPGETYADAACRELFEETGLTVVDPGPEVAQRIACFRLPDGRMARVDQRFFLLRTDDFSLSASGWTEEEQRVLAEHRWWSIQDIRNSSQTIWPDDLADIVEGLQTMGS</sequence>
<dbReference type="InterPro" id="IPR020476">
    <property type="entry name" value="Nudix_hydrolase"/>
</dbReference>
<evidence type="ECO:0000313" key="7">
    <source>
        <dbReference type="Proteomes" id="UP001213664"/>
    </source>
</evidence>
<dbReference type="InterPro" id="IPR000086">
    <property type="entry name" value="NUDIX_hydrolase_dom"/>
</dbReference>
<keyword evidence="3" id="KW-0460">Magnesium</keyword>
<evidence type="ECO:0000313" key="6">
    <source>
        <dbReference type="EMBL" id="WEK38915.1"/>
    </source>
</evidence>
<dbReference type="PRINTS" id="PR00502">
    <property type="entry name" value="NUDIXFAMILY"/>
</dbReference>
<evidence type="ECO:0000256" key="1">
    <source>
        <dbReference type="ARBA" id="ARBA00001946"/>
    </source>
</evidence>
<feature type="domain" description="Nudix hydrolase" evidence="5">
    <location>
        <begin position="9"/>
        <end position="152"/>
    </location>
</feature>
<protein>
    <submittedName>
        <fullName evidence="6">NUDIX domain-containing protein</fullName>
    </submittedName>
</protein>
<evidence type="ECO:0000256" key="4">
    <source>
        <dbReference type="RuleBase" id="RU003476"/>
    </source>
</evidence>
<dbReference type="InterPro" id="IPR020084">
    <property type="entry name" value="NUDIX_hydrolase_CS"/>
</dbReference>
<dbReference type="PROSITE" id="PS51462">
    <property type="entry name" value="NUDIX"/>
    <property type="match status" value="1"/>
</dbReference>
<evidence type="ECO:0000256" key="2">
    <source>
        <dbReference type="ARBA" id="ARBA00022801"/>
    </source>
</evidence>
<organism evidence="6 7">
    <name type="scientific">Candidatus Brevundimonas colombiensis</name>
    <dbReference type="NCBI Taxonomy" id="3121376"/>
    <lineage>
        <taxon>Bacteria</taxon>
        <taxon>Pseudomonadati</taxon>
        <taxon>Pseudomonadota</taxon>
        <taxon>Alphaproteobacteria</taxon>
        <taxon>Caulobacterales</taxon>
        <taxon>Caulobacteraceae</taxon>
        <taxon>Brevundimonas</taxon>
    </lineage>
</organism>
<gene>
    <name evidence="6" type="ORF">P0Y50_10175</name>
</gene>
<proteinExistence type="inferred from homology"/>
<dbReference type="GO" id="GO:0016787">
    <property type="term" value="F:hydrolase activity"/>
    <property type="evidence" value="ECO:0007669"/>
    <property type="project" value="UniProtKB-KW"/>
</dbReference>
<dbReference type="EMBL" id="CP119326">
    <property type="protein sequence ID" value="WEK38915.1"/>
    <property type="molecule type" value="Genomic_DNA"/>
</dbReference>
<dbReference type="CDD" id="cd04685">
    <property type="entry name" value="NUDIX_Hydrolase"/>
    <property type="match status" value="1"/>
</dbReference>
<dbReference type="AlphaFoldDB" id="A0AAJ6BIK7"/>
<dbReference type="InterPro" id="IPR015797">
    <property type="entry name" value="NUDIX_hydrolase-like_dom_sf"/>
</dbReference>
<keyword evidence="2 4" id="KW-0378">Hydrolase</keyword>
<name>A0AAJ6BIK7_9CAUL</name>
<dbReference type="PANTHER" id="PTHR43046">
    <property type="entry name" value="GDP-MANNOSE MANNOSYL HYDROLASE"/>
    <property type="match status" value="1"/>
</dbReference>
<comment type="cofactor">
    <cofactor evidence="1">
        <name>Mg(2+)</name>
        <dbReference type="ChEBI" id="CHEBI:18420"/>
    </cofactor>
</comment>
<dbReference type="SUPFAM" id="SSF55811">
    <property type="entry name" value="Nudix"/>
    <property type="match status" value="1"/>
</dbReference>